<reference evidence="2 3" key="1">
    <citation type="submission" date="2011-02" db="EMBL/GenBank/DDBJ databases">
        <authorList>
            <person name="Muzny D."/>
            <person name="Qin X."/>
            <person name="Deng J."/>
            <person name="Jiang H."/>
            <person name="Liu Y."/>
            <person name="Qu J."/>
            <person name="Song X.-Z."/>
            <person name="Zhang L."/>
            <person name="Thornton R."/>
            <person name="Coyle M."/>
            <person name="Francisco L."/>
            <person name="Jackson L."/>
            <person name="Javaid M."/>
            <person name="Korchina V."/>
            <person name="Kovar C."/>
            <person name="Mata R."/>
            <person name="Mathew T."/>
            <person name="Ngo R."/>
            <person name="Nguyen L."/>
            <person name="Nguyen N."/>
            <person name="Okwuonu G."/>
            <person name="Ongeri F."/>
            <person name="Pham C."/>
            <person name="Simmons D."/>
            <person name="Wilczek-Boney K."/>
            <person name="Hale W."/>
            <person name="Jakkamsetti A."/>
            <person name="Pham P."/>
            <person name="Ruth R."/>
            <person name="San Lucas F."/>
            <person name="Warren J."/>
            <person name="Zhang J."/>
            <person name="Zhao Z."/>
            <person name="Zhou C."/>
            <person name="Zhu D."/>
            <person name="Lee S."/>
            <person name="Bess C."/>
            <person name="Blankenburg K."/>
            <person name="Forbes L."/>
            <person name="Fu Q."/>
            <person name="Gubbala S."/>
            <person name="Hirani K."/>
            <person name="Jayaseelan J.C."/>
            <person name="Lara F."/>
            <person name="Munidasa M."/>
            <person name="Palculict T."/>
            <person name="Patil S."/>
            <person name="Pu L.-L."/>
            <person name="Saada N."/>
            <person name="Tang L."/>
            <person name="Weissenberger G."/>
            <person name="Zhu Y."/>
            <person name="Hemphill L."/>
            <person name="Shang Y."/>
            <person name="Youmans B."/>
            <person name="Ayvaz T."/>
            <person name="Ross M."/>
            <person name="Santibanez J."/>
            <person name="Aqrawi P."/>
            <person name="Gross S."/>
            <person name="Joshi V."/>
            <person name="Fowler G."/>
            <person name="Nazareth L."/>
            <person name="Reid J."/>
            <person name="Worley K."/>
            <person name="Petrosino J."/>
            <person name="Highlander S."/>
            <person name="Gibbs R."/>
        </authorList>
    </citation>
    <scope>NUCLEOTIDE SEQUENCE [LARGE SCALE GENOMIC DNA]</scope>
    <source>
        <strain evidence="2 3">ATCC BAA-1200</strain>
    </source>
</reference>
<dbReference type="EMBL" id="AFAY01000035">
    <property type="protein sequence ID" value="EGF10577.1"/>
    <property type="molecule type" value="Genomic_DNA"/>
</dbReference>
<keyword evidence="3" id="KW-1185">Reference proteome</keyword>
<proteinExistence type="predicted"/>
<sequence>MAQNGGWKPRFQTASKSPPSPARQGDTAVMTKLDSLPKRLNNRAFPTKTVFEREKSMKTTSLAALLAAACALAACGGSDNAAPAASGAASAAPAAAGSACEQYEKAYADMIAGLSGEAKDAQQKIFEVAKEAMKALPEDQREAACRESLKGMQGTADSAEDAKEAASEAAEDAKEAAEDAKEAAEDAKEAASDAKEAAQEAAEEAKEKAK</sequence>
<dbReference type="AlphaFoldDB" id="F2BDI1"/>
<name>F2BDI1_9NEIS</name>
<dbReference type="STRING" id="267212.GCA_001063965_01086"/>
<dbReference type="Proteomes" id="UP000004105">
    <property type="component" value="Unassembled WGS sequence"/>
</dbReference>
<dbReference type="InterPro" id="IPR020493">
    <property type="entry name" value="Uncharacterised_HI0310"/>
</dbReference>
<comment type="caution">
    <text evidence="2">The sequence shown here is derived from an EMBL/GenBank/DDBJ whole genome shotgun (WGS) entry which is preliminary data.</text>
</comment>
<feature type="compositionally biased region" description="Basic and acidic residues" evidence="1">
    <location>
        <begin position="160"/>
        <end position="210"/>
    </location>
</feature>
<organism evidence="2 3">
    <name type="scientific">Neisseria bacilliformis ATCC BAA-1200</name>
    <dbReference type="NCBI Taxonomy" id="888742"/>
    <lineage>
        <taxon>Bacteria</taxon>
        <taxon>Pseudomonadati</taxon>
        <taxon>Pseudomonadota</taxon>
        <taxon>Betaproteobacteria</taxon>
        <taxon>Neisseriales</taxon>
        <taxon>Neisseriaceae</taxon>
        <taxon>Neisseria</taxon>
    </lineage>
</organism>
<evidence type="ECO:0000313" key="3">
    <source>
        <dbReference type="Proteomes" id="UP000004105"/>
    </source>
</evidence>
<gene>
    <name evidence="2" type="ORF">HMPREF9123_1787</name>
</gene>
<feature type="compositionally biased region" description="Basic and acidic residues" evidence="1">
    <location>
        <begin position="139"/>
        <end position="149"/>
    </location>
</feature>
<evidence type="ECO:0000313" key="2">
    <source>
        <dbReference type="EMBL" id="EGF10577.1"/>
    </source>
</evidence>
<protein>
    <submittedName>
        <fullName evidence="2">Uncharacterized protein</fullName>
    </submittedName>
</protein>
<dbReference type="Pfam" id="PF17274">
    <property type="entry name" value="DUF5339"/>
    <property type="match status" value="1"/>
</dbReference>
<accession>F2BDI1</accession>
<evidence type="ECO:0000256" key="1">
    <source>
        <dbReference type="SAM" id="MobiDB-lite"/>
    </source>
</evidence>
<dbReference type="HOGENOM" id="CLU_113695_0_0_4"/>
<feature type="region of interest" description="Disordered" evidence="1">
    <location>
        <begin position="139"/>
        <end position="210"/>
    </location>
</feature>
<feature type="region of interest" description="Disordered" evidence="1">
    <location>
        <begin position="1"/>
        <end position="26"/>
    </location>
</feature>